<dbReference type="RefSeq" id="WP_088384772.1">
    <property type="nucleotide sequence ID" value="NZ_NIOF01000003.1"/>
</dbReference>
<comment type="caution">
    <text evidence="2">The sequence shown here is derived from an EMBL/GenBank/DDBJ whole genome shotgun (WGS) entry which is preliminary data.</text>
</comment>
<accession>A0A246JFV3</accession>
<sequence>MLNIKRAASWIGLSAASVFFLAQPSAAQTIPQTGLPVVEIGAGMHLIHAEVARTDEQRAIGLMARKDMPQNAGMVFIFEQPAEQCFWMRNTLIPLSVAFVADDGTIVNLDEMQPLSDVSHCSKKPVRYVLEMNKGWFDKRGIKAGTKLRGGPWPK</sequence>
<name>A0A246JFV3_9BURK</name>
<dbReference type="PANTHER" id="PTHR37953">
    <property type="entry name" value="UPF0127 PROTEIN MJ1496"/>
    <property type="match status" value="1"/>
</dbReference>
<dbReference type="AlphaFoldDB" id="A0A246JFV3"/>
<proteinExistence type="predicted"/>
<keyword evidence="1" id="KW-0732">Signal</keyword>
<gene>
    <name evidence="2" type="ORF">CDN99_10405</name>
</gene>
<dbReference type="Pfam" id="PF02643">
    <property type="entry name" value="DUF192"/>
    <property type="match status" value="1"/>
</dbReference>
<dbReference type="OrthoDB" id="5526466at2"/>
<dbReference type="InterPro" id="IPR003795">
    <property type="entry name" value="DUF192"/>
</dbReference>
<evidence type="ECO:0000313" key="2">
    <source>
        <dbReference type="EMBL" id="OWQ91544.1"/>
    </source>
</evidence>
<evidence type="ECO:0000256" key="1">
    <source>
        <dbReference type="SAM" id="SignalP"/>
    </source>
</evidence>
<dbReference type="EMBL" id="NIOF01000003">
    <property type="protein sequence ID" value="OWQ91544.1"/>
    <property type="molecule type" value="Genomic_DNA"/>
</dbReference>
<evidence type="ECO:0008006" key="4">
    <source>
        <dbReference type="Google" id="ProtNLM"/>
    </source>
</evidence>
<feature type="chain" id="PRO_5012083268" description="DUF192 domain-containing protein" evidence="1">
    <location>
        <begin position="28"/>
        <end position="155"/>
    </location>
</feature>
<dbReference type="Gene3D" id="2.60.120.1140">
    <property type="entry name" value="Protein of unknown function DUF192"/>
    <property type="match status" value="1"/>
</dbReference>
<reference evidence="2 3" key="1">
    <citation type="journal article" date="2008" name="Int. J. Syst. Evol. Microbiol.">
        <title>Description of Roseateles aquatilis sp. nov. and Roseateles terrae sp. nov., in the class Betaproteobacteria, and emended description of the genus Roseateles.</title>
        <authorList>
            <person name="Gomila M."/>
            <person name="Bowien B."/>
            <person name="Falsen E."/>
            <person name="Moore E.R."/>
            <person name="Lalucat J."/>
        </authorList>
    </citation>
    <scope>NUCLEOTIDE SEQUENCE [LARGE SCALE GENOMIC DNA]</scope>
    <source>
        <strain evidence="2 3">CCUG 48205</strain>
    </source>
</reference>
<evidence type="ECO:0000313" key="3">
    <source>
        <dbReference type="Proteomes" id="UP000197468"/>
    </source>
</evidence>
<dbReference type="InterPro" id="IPR038695">
    <property type="entry name" value="Saro_0823-like_sf"/>
</dbReference>
<protein>
    <recommendedName>
        <fullName evidence="4">DUF192 domain-containing protein</fullName>
    </recommendedName>
</protein>
<organism evidence="2 3">
    <name type="scientific">Roseateles aquatilis</name>
    <dbReference type="NCBI Taxonomy" id="431061"/>
    <lineage>
        <taxon>Bacteria</taxon>
        <taxon>Pseudomonadati</taxon>
        <taxon>Pseudomonadota</taxon>
        <taxon>Betaproteobacteria</taxon>
        <taxon>Burkholderiales</taxon>
        <taxon>Sphaerotilaceae</taxon>
        <taxon>Roseateles</taxon>
    </lineage>
</organism>
<dbReference type="Proteomes" id="UP000197468">
    <property type="component" value="Unassembled WGS sequence"/>
</dbReference>
<dbReference type="PANTHER" id="PTHR37953:SF1">
    <property type="entry name" value="UPF0127 PROTEIN MJ1496"/>
    <property type="match status" value="1"/>
</dbReference>
<keyword evidence="3" id="KW-1185">Reference proteome</keyword>
<feature type="signal peptide" evidence="1">
    <location>
        <begin position="1"/>
        <end position="27"/>
    </location>
</feature>